<dbReference type="Proteomes" id="UP001218188">
    <property type="component" value="Unassembled WGS sequence"/>
</dbReference>
<evidence type="ECO:0000256" key="1">
    <source>
        <dbReference type="SAM" id="MobiDB-lite"/>
    </source>
</evidence>
<name>A0AAD6X2X3_9AGAR</name>
<proteinExistence type="predicted"/>
<keyword evidence="3" id="KW-1185">Reference proteome</keyword>
<dbReference type="AlphaFoldDB" id="A0AAD6X2X3"/>
<dbReference type="EMBL" id="JARJCM010000040">
    <property type="protein sequence ID" value="KAJ7036998.1"/>
    <property type="molecule type" value="Genomic_DNA"/>
</dbReference>
<comment type="caution">
    <text evidence="2">The sequence shown here is derived from an EMBL/GenBank/DDBJ whole genome shotgun (WGS) entry which is preliminary data.</text>
</comment>
<sequence>MASSSRLGPVCGRSYPHAPNILRNRNPDLPLTSFDGRVGALAQIGAEHYFITTNVNYIPALPSIEKPHKLYLRSDMRYGTDDPMLWPQQYTPKYCHMAVIPSNGARPDLDVMWWNPSVQEDFIVGSAVTRGLGRLPHPRFSAFLPAVNDLVRRCTELKRTSPQLVIPLFGHLIQYILMWVEQLETLPTTFPKMVFAVTSLQRAVLELEALYRYMTVCKPRMDNYLAFSGGAEIAQCVGAFTSSVMHAQQLSAAGIPFWLIRPLNVFDRENILGIVPLLEPHFGLPDDNAHAAGAPPTLYTGNSTEEKIGAIQKAAIQTPWYHDPFETNFGRDRSPSPSPNPVASSSSLVPRANSSFTKSVTPSRSAAVRQPPPRHNPLLRSQILLQAVPKHSRAIRVPQKLRATSALMVPEMPPSIASMADALAQVDQGVVPYSTDSSDRRYIFPEPALLVNTPYADRRNKLLHHWMLLADGFIYMLTQHPDPPLLSGQQWRDILEGLITMRGAVDSRVYRRSDSLEDRIRPALEACNLPNLTNFPAPAHEIREFTLAETQEIVWQVAETNFRFEFVSLDKRASRRMRLAEVKECFAGHMLVGMPLEMSKLGWASTSLKERHVYVMRTATLMLDWTTKSACPSIIRRVADRRPWSQGEMEALEIAVCQYYTQAFWEYFGRAAVVPLRLDHDLEKEEGEL</sequence>
<feature type="compositionally biased region" description="Low complexity" evidence="1">
    <location>
        <begin position="341"/>
        <end position="350"/>
    </location>
</feature>
<feature type="compositionally biased region" description="Polar residues" evidence="1">
    <location>
        <begin position="352"/>
        <end position="364"/>
    </location>
</feature>
<accession>A0AAD6X2X3</accession>
<protein>
    <submittedName>
        <fullName evidence="2">Uncharacterized protein</fullName>
    </submittedName>
</protein>
<reference evidence="2" key="1">
    <citation type="submission" date="2023-03" db="EMBL/GenBank/DDBJ databases">
        <title>Massive genome expansion in bonnet fungi (Mycena s.s.) driven by repeated elements and novel gene families across ecological guilds.</title>
        <authorList>
            <consortium name="Lawrence Berkeley National Laboratory"/>
            <person name="Harder C.B."/>
            <person name="Miyauchi S."/>
            <person name="Viragh M."/>
            <person name="Kuo A."/>
            <person name="Thoen E."/>
            <person name="Andreopoulos B."/>
            <person name="Lu D."/>
            <person name="Skrede I."/>
            <person name="Drula E."/>
            <person name="Henrissat B."/>
            <person name="Morin E."/>
            <person name="Kohler A."/>
            <person name="Barry K."/>
            <person name="LaButti K."/>
            <person name="Morin E."/>
            <person name="Salamov A."/>
            <person name="Lipzen A."/>
            <person name="Mereny Z."/>
            <person name="Hegedus B."/>
            <person name="Baldrian P."/>
            <person name="Stursova M."/>
            <person name="Weitz H."/>
            <person name="Taylor A."/>
            <person name="Grigoriev I.V."/>
            <person name="Nagy L.G."/>
            <person name="Martin F."/>
            <person name="Kauserud H."/>
        </authorList>
    </citation>
    <scope>NUCLEOTIDE SEQUENCE</scope>
    <source>
        <strain evidence="2">CBHHK200</strain>
    </source>
</reference>
<gene>
    <name evidence="2" type="ORF">C8F04DRAFT_1335510</name>
</gene>
<evidence type="ECO:0000313" key="2">
    <source>
        <dbReference type="EMBL" id="KAJ7036998.1"/>
    </source>
</evidence>
<evidence type="ECO:0000313" key="3">
    <source>
        <dbReference type="Proteomes" id="UP001218188"/>
    </source>
</evidence>
<organism evidence="2 3">
    <name type="scientific">Mycena alexandri</name>
    <dbReference type="NCBI Taxonomy" id="1745969"/>
    <lineage>
        <taxon>Eukaryota</taxon>
        <taxon>Fungi</taxon>
        <taxon>Dikarya</taxon>
        <taxon>Basidiomycota</taxon>
        <taxon>Agaricomycotina</taxon>
        <taxon>Agaricomycetes</taxon>
        <taxon>Agaricomycetidae</taxon>
        <taxon>Agaricales</taxon>
        <taxon>Marasmiineae</taxon>
        <taxon>Mycenaceae</taxon>
        <taxon>Mycena</taxon>
    </lineage>
</organism>
<feature type="region of interest" description="Disordered" evidence="1">
    <location>
        <begin position="325"/>
        <end position="376"/>
    </location>
</feature>
<feature type="compositionally biased region" description="Basic and acidic residues" evidence="1">
    <location>
        <begin position="325"/>
        <end position="334"/>
    </location>
</feature>